<proteinExistence type="predicted"/>
<dbReference type="AlphaFoldDB" id="A0AAU6VIJ3"/>
<protein>
    <submittedName>
        <fullName evidence="1">Uncharacterized protein</fullName>
    </submittedName>
</protein>
<sequence length="298" mass="32000">MNWLQTKLTWPTAAAGIQTAAESVTNQVGSTMSAATGRLTALQSDANFTRHPLSSEAEALLNLRSELNSLLVQGTVISATPYQFQVGERLESGCYLSPANAVKALAAKLRDLSDHHRPKAQINVIAIMLTAQSVTEFATKLNTLCSVLSLPDWCQCARQTTALVTNEKDKLQQPTAIVQPRFKPAAHLTANPLTDYFAAQGAQVATLESLASDKTNVIAKMANLASKRSQKLNEISQSINALKALNGSVYSMVISGTPESIATQLKQAALPNNEPLTIASLMISNEPLIFWEGLLCSH</sequence>
<organism evidence="1">
    <name type="scientific">bacterium 19MO03SA05</name>
    <dbReference type="NCBI Taxonomy" id="2920620"/>
    <lineage>
        <taxon>Bacteria</taxon>
    </lineage>
</organism>
<gene>
    <name evidence="1" type="ORF">MRM63_13770</name>
</gene>
<evidence type="ECO:0000313" key="1">
    <source>
        <dbReference type="EMBL" id="XAG86254.1"/>
    </source>
</evidence>
<dbReference type="EMBL" id="CP095351">
    <property type="protein sequence ID" value="XAG86254.1"/>
    <property type="molecule type" value="Genomic_DNA"/>
</dbReference>
<name>A0AAU6VIJ3_UNCXX</name>
<accession>A0AAU6VIJ3</accession>
<reference evidence="1" key="1">
    <citation type="submission" date="2022-03" db="EMBL/GenBank/DDBJ databases">
        <title>Sea Food Isolates.</title>
        <authorList>
            <person name="Li c."/>
        </authorList>
    </citation>
    <scope>NUCLEOTIDE SEQUENCE</scope>
    <source>
        <strain evidence="1">19MO03SA05</strain>
    </source>
</reference>